<keyword evidence="5 14" id="KW-1003">Cell membrane</keyword>
<feature type="transmembrane region" description="Helical" evidence="14">
    <location>
        <begin position="88"/>
        <end position="109"/>
    </location>
</feature>
<comment type="catalytic activity">
    <reaction evidence="13 14">
        <text>protoporphyrinogen IX + 3 A = protoporphyrin IX + 3 AH2</text>
        <dbReference type="Rhea" id="RHEA:62000"/>
        <dbReference type="ChEBI" id="CHEBI:13193"/>
        <dbReference type="ChEBI" id="CHEBI:17499"/>
        <dbReference type="ChEBI" id="CHEBI:57306"/>
        <dbReference type="ChEBI" id="CHEBI:57307"/>
    </reaction>
</comment>
<dbReference type="EC" id="1.3.99.-" evidence="14"/>
<evidence type="ECO:0000256" key="4">
    <source>
        <dbReference type="ARBA" id="ARBA00017504"/>
    </source>
</evidence>
<evidence type="ECO:0000256" key="12">
    <source>
        <dbReference type="ARBA" id="ARBA00023136"/>
    </source>
</evidence>
<evidence type="ECO:0000313" key="15">
    <source>
        <dbReference type="EMBL" id="AHA27518.1"/>
    </source>
</evidence>
<comment type="function">
    <text evidence="14">Catalyzes the oxidation of protoporphyrinogen IX to protoporphyrin IX.</text>
</comment>
<comment type="subcellular location">
    <subcellularLocation>
        <location evidence="1 14">Cell membrane</location>
        <topology evidence="1 14">Multi-pass membrane protein</topology>
    </subcellularLocation>
</comment>
<comment type="subunit">
    <text evidence="14">Homodimer.</text>
</comment>
<dbReference type="GO" id="GO:0070818">
    <property type="term" value="F:protoporphyrinogen oxidase activity"/>
    <property type="evidence" value="ECO:0007669"/>
    <property type="project" value="UniProtKB-UniRule"/>
</dbReference>
<evidence type="ECO:0000256" key="3">
    <source>
        <dbReference type="ARBA" id="ARBA00006501"/>
    </source>
</evidence>
<dbReference type="InterPro" id="IPR005265">
    <property type="entry name" value="HemJ-like"/>
</dbReference>
<evidence type="ECO:0000256" key="14">
    <source>
        <dbReference type="HAMAP-Rule" id="MF_02239"/>
    </source>
</evidence>
<dbReference type="PATRIC" id="fig|1261131.3.peg.134"/>
<dbReference type="HOGENOM" id="CLU_125006_1_0_5"/>
<feature type="binding site" description="axial binding residue" evidence="14">
    <location>
        <position position="122"/>
    </location>
    <ligand>
        <name>heme</name>
        <dbReference type="ChEBI" id="CHEBI:30413"/>
    </ligand>
    <ligandPart>
        <name>Fe</name>
        <dbReference type="ChEBI" id="CHEBI:18248"/>
    </ligandPart>
</feature>
<keyword evidence="6 14" id="KW-0349">Heme</keyword>
<proteinExistence type="inferred from homology"/>
<dbReference type="KEGG" id="lar:lam_144"/>
<keyword evidence="12 14" id="KW-0472">Membrane</keyword>
<dbReference type="PANTHER" id="PTHR40255:SF1">
    <property type="entry name" value="PROTOPORPHYRINOGEN IX OXIDASE"/>
    <property type="match status" value="1"/>
</dbReference>
<organism evidence="15 16">
    <name type="scientific">Candidatus Liberibacter americanus str. Sao Paulo</name>
    <dbReference type="NCBI Taxonomy" id="1261131"/>
    <lineage>
        <taxon>Bacteria</taxon>
        <taxon>Pseudomonadati</taxon>
        <taxon>Pseudomonadota</taxon>
        <taxon>Alphaproteobacteria</taxon>
        <taxon>Hyphomicrobiales</taxon>
        <taxon>Rhizobiaceae</taxon>
        <taxon>Liberibacter</taxon>
    </lineage>
</organism>
<name>U6B4G1_9HYPH</name>
<feature type="transmembrane region" description="Helical" evidence="14">
    <location>
        <begin position="47"/>
        <end position="67"/>
    </location>
</feature>
<dbReference type="PANTHER" id="PTHR40255">
    <property type="entry name" value="UPF0093 MEMBRANE PROTEIN SLR1790"/>
    <property type="match status" value="1"/>
</dbReference>
<comment type="cofactor">
    <cofactor evidence="14">
        <name>heme b</name>
        <dbReference type="ChEBI" id="CHEBI:60344"/>
    </cofactor>
    <text evidence="14">Binds 1 heme b (iron(II)-protoporphyrin IX) group per subunit.</text>
</comment>
<dbReference type="STRING" id="1261131.lam_144"/>
<feature type="transmembrane region" description="Helical" evidence="14">
    <location>
        <begin position="16"/>
        <end position="35"/>
    </location>
</feature>
<comment type="similarity">
    <text evidence="3 14">Belongs to the HemJ family.</text>
</comment>
<protein>
    <recommendedName>
        <fullName evidence="4 14">Protoporphyrinogen IX oxidase</fullName>
        <shortName evidence="14">PPO</shortName>
        <ecNumber evidence="14">1.3.99.-</ecNumber>
    </recommendedName>
</protein>
<dbReference type="AlphaFoldDB" id="U6B4G1"/>
<comment type="pathway">
    <text evidence="2 14">Porphyrin-containing compound metabolism; protoporphyrin-IX biosynthesis; protoporphyrin-IX from protoporphyrinogen-IX: step 1/1.</text>
</comment>
<evidence type="ECO:0000256" key="5">
    <source>
        <dbReference type="ARBA" id="ARBA00022475"/>
    </source>
</evidence>
<dbReference type="NCBIfam" id="TIGR00701">
    <property type="entry name" value="protoporphyrinogen oxidase HemJ"/>
    <property type="match status" value="1"/>
</dbReference>
<dbReference type="eggNOG" id="COG1981">
    <property type="taxonomic scope" value="Bacteria"/>
</dbReference>
<evidence type="ECO:0000256" key="10">
    <source>
        <dbReference type="ARBA" id="ARBA00023002"/>
    </source>
</evidence>
<keyword evidence="7 14" id="KW-0812">Transmembrane</keyword>
<dbReference type="UniPathway" id="UPA00251">
    <property type="reaction ID" value="UER00324"/>
</dbReference>
<dbReference type="GO" id="GO:0046872">
    <property type="term" value="F:metal ion binding"/>
    <property type="evidence" value="ECO:0007669"/>
    <property type="project" value="UniProtKB-KW"/>
</dbReference>
<dbReference type="HAMAP" id="MF_02239">
    <property type="entry name" value="HemJ"/>
    <property type="match status" value="1"/>
</dbReference>
<evidence type="ECO:0000256" key="13">
    <source>
        <dbReference type="ARBA" id="ARBA00048390"/>
    </source>
</evidence>
<keyword evidence="16" id="KW-1185">Reference proteome</keyword>
<keyword evidence="8 14" id="KW-0479">Metal-binding</keyword>
<evidence type="ECO:0000256" key="2">
    <source>
        <dbReference type="ARBA" id="ARBA00005073"/>
    </source>
</evidence>
<reference evidence="15 16" key="1">
    <citation type="journal article" date="2014" name="Mol. Plant Microbe Interact.">
        <title>The complete genome sequence of Candidatus Liberibacter americanus, associated with citrus Huanglongbing.</title>
        <authorList>
            <person name="Wulff N.A."/>
            <person name="Zhang S."/>
            <person name="Setubal J.C."/>
            <person name="Almeida N.F."/>
            <person name="Martins E.C."/>
            <person name="Harakava R."/>
            <person name="Kumar D."/>
            <person name="Rangel L.T."/>
            <person name="Foissac X."/>
            <person name="Bove J."/>
            <person name="Gabriel D.W."/>
        </authorList>
    </citation>
    <scope>NUCLEOTIDE SEQUENCE [LARGE SCALE GENOMIC DNA]</scope>
    <source>
        <strain evidence="15 16">Sao Paulo</strain>
    </source>
</reference>
<dbReference type="GO" id="GO:0005886">
    <property type="term" value="C:plasma membrane"/>
    <property type="evidence" value="ECO:0007669"/>
    <property type="project" value="UniProtKB-SubCell"/>
</dbReference>
<evidence type="ECO:0000256" key="11">
    <source>
        <dbReference type="ARBA" id="ARBA00023004"/>
    </source>
</evidence>
<evidence type="ECO:0000256" key="8">
    <source>
        <dbReference type="ARBA" id="ARBA00022723"/>
    </source>
</evidence>
<evidence type="ECO:0000256" key="6">
    <source>
        <dbReference type="ARBA" id="ARBA00022617"/>
    </source>
</evidence>
<sequence length="178" mass="21222">MKFIVSDQDGKKAQSIAYISLLVFLITFVGFFFFFSSDFFLCIKSIHIISVISWMAGLLYMPRLFVYHSLISPEIDQYKTFEIMEERLLKVIMNPAMILSWLCGFYMIWVTRYSQIGWFRIKFFFVIILSAYHFYLVFLIREFKRHSSRHNCGYFKAINEIPTIIMITVVFLSVLKPF</sequence>
<evidence type="ECO:0000256" key="7">
    <source>
        <dbReference type="ARBA" id="ARBA00022692"/>
    </source>
</evidence>
<evidence type="ECO:0000313" key="16">
    <source>
        <dbReference type="Proteomes" id="UP000017862"/>
    </source>
</evidence>
<feature type="transmembrane region" description="Helical" evidence="14">
    <location>
        <begin position="121"/>
        <end position="140"/>
    </location>
</feature>
<dbReference type="GO" id="GO:0006782">
    <property type="term" value="P:protoporphyrinogen IX biosynthetic process"/>
    <property type="evidence" value="ECO:0007669"/>
    <property type="project" value="UniProtKB-UniRule"/>
</dbReference>
<keyword evidence="10 14" id="KW-0560">Oxidoreductase</keyword>
<gene>
    <name evidence="15" type="ORF">lam_144</name>
</gene>
<evidence type="ECO:0000256" key="9">
    <source>
        <dbReference type="ARBA" id="ARBA00022989"/>
    </source>
</evidence>
<dbReference type="Proteomes" id="UP000017862">
    <property type="component" value="Chromosome"/>
</dbReference>
<keyword evidence="9 14" id="KW-1133">Transmembrane helix</keyword>
<keyword evidence="11 14" id="KW-0408">Iron</keyword>
<feature type="transmembrane region" description="Helical" evidence="14">
    <location>
        <begin position="152"/>
        <end position="175"/>
    </location>
</feature>
<dbReference type="EMBL" id="CP006604">
    <property type="protein sequence ID" value="AHA27518.1"/>
    <property type="molecule type" value="Genomic_DNA"/>
</dbReference>
<dbReference type="RefSeq" id="WP_007556778.1">
    <property type="nucleotide sequence ID" value="NC_022793.1"/>
</dbReference>
<accession>U6B4G1</accession>
<dbReference type="Pfam" id="PF03653">
    <property type="entry name" value="UPF0093"/>
    <property type="match status" value="1"/>
</dbReference>
<evidence type="ECO:0000256" key="1">
    <source>
        <dbReference type="ARBA" id="ARBA00004651"/>
    </source>
</evidence>
<feature type="binding site" description="axial binding residue" evidence="14">
    <location>
        <position position="47"/>
    </location>
    <ligand>
        <name>heme</name>
        <dbReference type="ChEBI" id="CHEBI:30413"/>
    </ligand>
    <ligandPart>
        <name>Fe</name>
        <dbReference type="ChEBI" id="CHEBI:18248"/>
    </ligandPart>
</feature>